<name>A0A5J5D636_9PERO</name>
<organism evidence="2 3">
    <name type="scientific">Etheostoma spectabile</name>
    <name type="common">orangethroat darter</name>
    <dbReference type="NCBI Taxonomy" id="54343"/>
    <lineage>
        <taxon>Eukaryota</taxon>
        <taxon>Metazoa</taxon>
        <taxon>Chordata</taxon>
        <taxon>Craniata</taxon>
        <taxon>Vertebrata</taxon>
        <taxon>Euteleostomi</taxon>
        <taxon>Actinopterygii</taxon>
        <taxon>Neopterygii</taxon>
        <taxon>Teleostei</taxon>
        <taxon>Neoteleostei</taxon>
        <taxon>Acanthomorphata</taxon>
        <taxon>Eupercaria</taxon>
        <taxon>Perciformes</taxon>
        <taxon>Percoidei</taxon>
        <taxon>Percidae</taxon>
        <taxon>Etheostomatinae</taxon>
        <taxon>Etheostoma</taxon>
    </lineage>
</organism>
<reference evidence="2 3" key="1">
    <citation type="submission" date="2019-08" db="EMBL/GenBank/DDBJ databases">
        <title>A chromosome-level genome assembly, high-density linkage maps, and genome scans reveal the genomic architecture of hybrid incompatibilities underlying speciation via character displacement in darters (Percidae: Etheostominae).</title>
        <authorList>
            <person name="Moran R.L."/>
            <person name="Catchen J.M."/>
            <person name="Fuller R.C."/>
        </authorList>
    </citation>
    <scope>NUCLEOTIDE SEQUENCE [LARGE SCALE GENOMIC DNA]</scope>
    <source>
        <strain evidence="2">EspeVRDwgs_2016</strain>
        <tissue evidence="2">Muscle</tissue>
    </source>
</reference>
<evidence type="ECO:0000313" key="2">
    <source>
        <dbReference type="EMBL" id="KAA8588410.1"/>
    </source>
</evidence>
<keyword evidence="3" id="KW-1185">Reference proteome</keyword>
<protein>
    <submittedName>
        <fullName evidence="2">Uncharacterized protein</fullName>
    </submittedName>
</protein>
<keyword evidence="1" id="KW-1133">Transmembrane helix</keyword>
<dbReference type="Proteomes" id="UP000327493">
    <property type="component" value="Chromosome 11"/>
</dbReference>
<keyword evidence="1" id="KW-0472">Membrane</keyword>
<feature type="transmembrane region" description="Helical" evidence="1">
    <location>
        <begin position="61"/>
        <end position="87"/>
    </location>
</feature>
<gene>
    <name evidence="2" type="ORF">FQN60_001604</name>
</gene>
<dbReference type="EMBL" id="VOFY01000011">
    <property type="protein sequence ID" value="KAA8588410.1"/>
    <property type="molecule type" value="Genomic_DNA"/>
</dbReference>
<sequence>MFVLKRQYGVPSSYHIVALSCVVVLKTIRRKTLSGLSVSRRTGLKSTQTNRNVFSCRDRHYLFFLVPFLKCNYGLFSTWTLFSYVFVTNQ</sequence>
<comment type="caution">
    <text evidence="2">The sequence shown here is derived from an EMBL/GenBank/DDBJ whole genome shotgun (WGS) entry which is preliminary data.</text>
</comment>
<proteinExistence type="predicted"/>
<evidence type="ECO:0000256" key="1">
    <source>
        <dbReference type="SAM" id="Phobius"/>
    </source>
</evidence>
<keyword evidence="1" id="KW-0812">Transmembrane</keyword>
<dbReference type="AlphaFoldDB" id="A0A5J5D636"/>
<dbReference type="PROSITE" id="PS51257">
    <property type="entry name" value="PROKAR_LIPOPROTEIN"/>
    <property type="match status" value="1"/>
</dbReference>
<accession>A0A5J5D636</accession>
<evidence type="ECO:0000313" key="3">
    <source>
        <dbReference type="Proteomes" id="UP000327493"/>
    </source>
</evidence>